<dbReference type="VEuPathDB" id="ToxoDB:ETH2_0201200"/>
<sequence>MIFNACREMYLRLYQKECIGGNSLLALNTSLDLANDFALGRVRQNPIRAWANVLKDKDHKEHKLKFKRQASGSLAG</sequence>
<dbReference type="AlphaFoldDB" id="U6KHC8"/>
<dbReference type="GeneID" id="25249273"/>
<gene>
    <name evidence="1" type="ORF">ETH_00000230</name>
</gene>
<dbReference type="OrthoDB" id="441412at2759"/>
<dbReference type="RefSeq" id="XP_013228258.1">
    <property type="nucleotide sequence ID" value="XM_013372804.1"/>
</dbReference>
<reference evidence="1" key="1">
    <citation type="submission" date="2013-10" db="EMBL/GenBank/DDBJ databases">
        <title>Genomic analysis of the causative agents of coccidiosis in chickens.</title>
        <authorList>
            <person name="Reid A.J."/>
            <person name="Blake D."/>
            <person name="Billington K."/>
            <person name="Browne H."/>
            <person name="Dunn M."/>
            <person name="Hung S."/>
            <person name="Kawahara F."/>
            <person name="Miranda-Saavedra D."/>
            <person name="Mourier T."/>
            <person name="Nagra H."/>
            <person name="Otto T.D."/>
            <person name="Rawlings N."/>
            <person name="Sanchez A."/>
            <person name="Sanders M."/>
            <person name="Subramaniam C."/>
            <person name="Tay Y."/>
            <person name="Dear P."/>
            <person name="Doerig C."/>
            <person name="Gruber A."/>
            <person name="Parkinson J."/>
            <person name="Shirley M."/>
            <person name="Wan K.L."/>
            <person name="Berriman M."/>
            <person name="Tomley F."/>
            <person name="Pain A."/>
        </authorList>
    </citation>
    <scope>NUCLEOTIDE SEQUENCE [LARGE SCALE GENOMIC DNA]</scope>
    <source>
        <strain evidence="1">Houghton</strain>
    </source>
</reference>
<reference evidence="1" key="2">
    <citation type="submission" date="2013-10" db="EMBL/GenBank/DDBJ databases">
        <authorList>
            <person name="Aslett M."/>
        </authorList>
    </citation>
    <scope>NUCLEOTIDE SEQUENCE [LARGE SCALE GENOMIC DNA]</scope>
    <source>
        <strain evidence="1">Houghton</strain>
    </source>
</reference>
<proteinExistence type="predicted"/>
<dbReference type="VEuPathDB" id="ToxoDB:ETH_00000230"/>
<protein>
    <submittedName>
        <fullName evidence="1">Sodium/hydrogen exchanger 1, related</fullName>
    </submittedName>
</protein>
<name>U6KHC8_EIMTE</name>
<evidence type="ECO:0000313" key="2">
    <source>
        <dbReference type="Proteomes" id="UP000030747"/>
    </source>
</evidence>
<accession>U6KHC8</accession>
<evidence type="ECO:0000313" key="1">
    <source>
        <dbReference type="EMBL" id="CDJ37420.1"/>
    </source>
</evidence>
<organism evidence="1 2">
    <name type="scientific">Eimeria tenella</name>
    <name type="common">Coccidian parasite</name>
    <dbReference type="NCBI Taxonomy" id="5802"/>
    <lineage>
        <taxon>Eukaryota</taxon>
        <taxon>Sar</taxon>
        <taxon>Alveolata</taxon>
        <taxon>Apicomplexa</taxon>
        <taxon>Conoidasida</taxon>
        <taxon>Coccidia</taxon>
        <taxon>Eucoccidiorida</taxon>
        <taxon>Eimeriorina</taxon>
        <taxon>Eimeriidae</taxon>
        <taxon>Eimeria</taxon>
    </lineage>
</organism>
<dbReference type="Proteomes" id="UP000030747">
    <property type="component" value="Unassembled WGS sequence"/>
</dbReference>
<dbReference type="EMBL" id="HG673760">
    <property type="protein sequence ID" value="CDJ37420.1"/>
    <property type="molecule type" value="Genomic_DNA"/>
</dbReference>
<keyword evidence="2" id="KW-1185">Reference proteome</keyword>